<dbReference type="CDD" id="cd06791">
    <property type="entry name" value="PDZ3_MUPP1-like"/>
    <property type="match status" value="1"/>
</dbReference>
<evidence type="ECO:0000259" key="7">
    <source>
        <dbReference type="PROSITE" id="PS51022"/>
    </source>
</evidence>
<evidence type="ECO:0000259" key="6">
    <source>
        <dbReference type="PROSITE" id="PS50106"/>
    </source>
</evidence>
<dbReference type="GO" id="GO:0016020">
    <property type="term" value="C:membrane"/>
    <property type="evidence" value="ECO:0007669"/>
    <property type="project" value="UniProtKB-SubCell"/>
</dbReference>
<keyword evidence="9" id="KW-1185">Reference proteome</keyword>
<dbReference type="GO" id="GO:0030054">
    <property type="term" value="C:cell junction"/>
    <property type="evidence" value="ECO:0007669"/>
    <property type="project" value="UniProtKB-ARBA"/>
</dbReference>
<dbReference type="CDD" id="cd06689">
    <property type="entry name" value="PDZ1_MUPP1-like"/>
    <property type="match status" value="1"/>
</dbReference>
<proteinExistence type="predicted"/>
<evidence type="ECO:0000256" key="4">
    <source>
        <dbReference type="ARBA" id="ARBA00023136"/>
    </source>
</evidence>
<feature type="domain" description="PDZ" evidence="6">
    <location>
        <begin position="214"/>
        <end position="301"/>
    </location>
</feature>
<feature type="compositionally biased region" description="Low complexity" evidence="5">
    <location>
        <begin position="1201"/>
        <end position="1210"/>
    </location>
</feature>
<dbReference type="FunFam" id="2.30.42.10:FF:000070">
    <property type="entry name" value="Multiple PDZ domain protein"/>
    <property type="match status" value="1"/>
</dbReference>
<feature type="compositionally biased region" description="Basic and acidic residues" evidence="5">
    <location>
        <begin position="158"/>
        <end position="167"/>
    </location>
</feature>
<dbReference type="PANTHER" id="PTHR19964:SF92">
    <property type="entry name" value="PATJ HOMOLOG"/>
    <property type="match status" value="1"/>
</dbReference>
<feature type="region of interest" description="Disordered" evidence="5">
    <location>
        <begin position="158"/>
        <end position="191"/>
    </location>
</feature>
<dbReference type="CDD" id="cd06667">
    <property type="entry name" value="PDZ2_MUPP1-like"/>
    <property type="match status" value="1"/>
</dbReference>
<comment type="subcellular location">
    <subcellularLocation>
        <location evidence="1">Membrane</location>
    </subcellularLocation>
</comment>
<feature type="region of interest" description="Disordered" evidence="5">
    <location>
        <begin position="693"/>
        <end position="713"/>
    </location>
</feature>
<feature type="compositionally biased region" description="Acidic residues" evidence="5">
    <location>
        <begin position="1226"/>
        <end position="1251"/>
    </location>
</feature>
<gene>
    <name evidence="8" type="ORF">O3P69_006375</name>
</gene>
<evidence type="ECO:0000256" key="5">
    <source>
        <dbReference type="SAM" id="MobiDB-lite"/>
    </source>
</evidence>
<accession>A0AAW0U2C6</accession>
<dbReference type="CDD" id="cd06668">
    <property type="entry name" value="PDZ4_MUPP1-like"/>
    <property type="match status" value="1"/>
</dbReference>
<dbReference type="SUPFAM" id="SSF101288">
    <property type="entry name" value="L27 domain"/>
    <property type="match status" value="1"/>
</dbReference>
<dbReference type="PANTHER" id="PTHR19964">
    <property type="entry name" value="MULTIPLE PDZ DOMAIN PROTEIN"/>
    <property type="match status" value="1"/>
</dbReference>
<dbReference type="InterPro" id="IPR004172">
    <property type="entry name" value="L27_dom"/>
</dbReference>
<evidence type="ECO:0000256" key="1">
    <source>
        <dbReference type="ARBA" id="ARBA00004370"/>
    </source>
</evidence>
<feature type="compositionally biased region" description="Acidic residues" evidence="5">
    <location>
        <begin position="1173"/>
        <end position="1190"/>
    </location>
</feature>
<organism evidence="8 9">
    <name type="scientific">Scylla paramamosain</name>
    <name type="common">Mud crab</name>
    <dbReference type="NCBI Taxonomy" id="85552"/>
    <lineage>
        <taxon>Eukaryota</taxon>
        <taxon>Metazoa</taxon>
        <taxon>Ecdysozoa</taxon>
        <taxon>Arthropoda</taxon>
        <taxon>Crustacea</taxon>
        <taxon>Multicrustacea</taxon>
        <taxon>Malacostraca</taxon>
        <taxon>Eumalacostraca</taxon>
        <taxon>Eucarida</taxon>
        <taxon>Decapoda</taxon>
        <taxon>Pleocyemata</taxon>
        <taxon>Brachyura</taxon>
        <taxon>Eubrachyura</taxon>
        <taxon>Portunoidea</taxon>
        <taxon>Portunidae</taxon>
        <taxon>Portuninae</taxon>
        <taxon>Scylla</taxon>
    </lineage>
</organism>
<feature type="domain" description="PDZ" evidence="6">
    <location>
        <begin position="349"/>
        <end position="429"/>
    </location>
</feature>
<keyword evidence="4" id="KW-0472">Membrane</keyword>
<dbReference type="SUPFAM" id="SSF50156">
    <property type="entry name" value="PDZ domain-like"/>
    <property type="match status" value="5"/>
</dbReference>
<dbReference type="PROSITE" id="PS50106">
    <property type="entry name" value="PDZ"/>
    <property type="match status" value="5"/>
</dbReference>
<dbReference type="CDD" id="cd06669">
    <property type="entry name" value="PDZ5_MUPP1-like"/>
    <property type="match status" value="1"/>
</dbReference>
<feature type="domain" description="L27" evidence="7">
    <location>
        <begin position="5"/>
        <end position="69"/>
    </location>
</feature>
<feature type="region of interest" description="Disordered" evidence="5">
    <location>
        <begin position="530"/>
        <end position="560"/>
    </location>
</feature>
<dbReference type="Pfam" id="PF00595">
    <property type="entry name" value="PDZ"/>
    <property type="match status" value="5"/>
</dbReference>
<dbReference type="Proteomes" id="UP001487740">
    <property type="component" value="Unassembled WGS sequence"/>
</dbReference>
<dbReference type="Gene3D" id="1.10.287.650">
    <property type="entry name" value="L27 domain"/>
    <property type="match status" value="1"/>
</dbReference>
<evidence type="ECO:0008006" key="10">
    <source>
        <dbReference type="Google" id="ProtNLM"/>
    </source>
</evidence>
<feature type="compositionally biased region" description="Pro residues" evidence="5">
    <location>
        <begin position="1211"/>
        <end position="1222"/>
    </location>
</feature>
<dbReference type="InterPro" id="IPR001478">
    <property type="entry name" value="PDZ"/>
</dbReference>
<dbReference type="EMBL" id="JARAKH010000019">
    <property type="protein sequence ID" value="KAK8394135.1"/>
    <property type="molecule type" value="Genomic_DNA"/>
</dbReference>
<feature type="compositionally biased region" description="Low complexity" evidence="5">
    <location>
        <begin position="537"/>
        <end position="546"/>
    </location>
</feature>
<protein>
    <recommendedName>
        <fullName evidence="10">Multiple PDZ domain protein</fullName>
    </recommendedName>
</protein>
<dbReference type="PROSITE" id="PS51022">
    <property type="entry name" value="L27"/>
    <property type="match status" value="1"/>
</dbReference>
<evidence type="ECO:0000313" key="8">
    <source>
        <dbReference type="EMBL" id="KAK8394135.1"/>
    </source>
</evidence>
<feature type="domain" description="PDZ" evidence="6">
    <location>
        <begin position="593"/>
        <end position="678"/>
    </location>
</feature>
<sequence length="1333" mass="142383">MGEGMGDNTSAALSLLERIQRSIKESEDTRLSDQCSNDLNTLISVLESPVFRGIVIIQDSLKELKKQVLQHPSIVPRDFDITEDGRLVLRVAQDPLHFAPAAAYPAPAATTKTALITQLDGPDVVPSKAAESIELKELVHVKEEAQVEDELVEKKLKKEDQEEKYEQGDEEKEEEVEELDEDEGHPPKSITNATLDQELQRAIHVAAQGRDVHHIQLFKPEGSSLGFSVVGLRSEKRGELGIYVQGIQPTGIAAKDGRLEEGDQILAIDGQVLDSYISHQQAIGILQKATRLVDLVVARAPPLEKQLDSGAAEQSQDAQDLSLTPSQALPSQDQPATDMLNTEWAQVEVIDLINDGSGLGFGIIGGRSTGVVVKTILPGGVADRDARLQSGDHILQIGEVNLRGMGSDQVAVVLRQSGSHVRLVVARPIEPTSPDFQVRQVGRSAPIVETRVLNDPEELDRRLSLLQNGYTPASSAIPTLAINAPAATTNGQPAPPYTNGEQPDLLNREKLAGEVTTVTTEAHLHYQHPQVEGEGGSSASSLSPPVGAGGPLTDAHQEPCGGALEEEAPTRTYTEEELSLLAEEGLPEMETIELEVTKDHQGLGITIAGYVCEKEELSGIFVKSINAGSAADRNGQIQVNDQIVEVDGRSLAGLSNHAAVDVLRATGQIVHLRLARYLRGPKYEQLQQAIANSELKTTPTTPNPPRAPLGDLPSSEAICSALGELERGEEESVLEAINPALSPPTSSSTIIADVPTFPSISSQPLQSAGLPAGIASSYATTTNVPQLSSAIPQLSSDVPPLSSGISSDVRLEDIELMIDTNYSGDLRPSVESAIQRKWSRIVGPEFDIVVAQLSKFEEGGGLGISLEGTVDVEGGREVRPHHYIRSILPDGPVGKNNRLCSGDELLEVNGQKLLGLNHVEVVGILKELPRYVRLVCGRRAPGAPPPLHPIDAPTADRDTFAARNILGGSLQNLIPGSERLVKAKSDGSLASSATAATNDNSFNRMKSRSLEPLTGLAMWSSECQVIELTKGDRGLGFSILDYQDPLNPQETVIVIRSLVPGGVAEKDGRLIPGDRLVAVNGTNLENATLDQAVAALKGAPKGTVSIAVAKPISVLESTGQIRSPDSDDPTGVAHPRRSLLDAILGELGTPRDTDSQLLDRSLEDDQDLNRDEASEDDLPDYDNDLDDFSEDQMYSGHRHSGSVLSSESEVPPLPLTSPPHTPAFPTDEEEEIYGDSSQELEEEEQEEEDDPTPVCGITAQGGDGGGRGGDRSGVFPLSSPQCPGSECGGRVCRGSAPSVSRGGPRVASPGDLTRLRYTARQSTGRHLTHRQLD</sequence>
<feature type="compositionally biased region" description="Acidic residues" evidence="5">
    <location>
        <begin position="168"/>
        <end position="183"/>
    </location>
</feature>
<feature type="domain" description="PDZ" evidence="6">
    <location>
        <begin position="1025"/>
        <end position="1101"/>
    </location>
</feature>
<comment type="caution">
    <text evidence="8">The sequence shown here is derived from an EMBL/GenBank/DDBJ whole genome shotgun (WGS) entry which is preliminary data.</text>
</comment>
<dbReference type="FunFam" id="2.30.42.10:FF:000125">
    <property type="entry name" value="PATJ, crumbs cell polarity complex component"/>
    <property type="match status" value="1"/>
</dbReference>
<feature type="compositionally biased region" description="Polar residues" evidence="5">
    <location>
        <begin position="312"/>
        <end position="335"/>
    </location>
</feature>
<keyword evidence="2" id="KW-0597">Phosphoprotein</keyword>
<name>A0AAW0U2C6_SCYPA</name>
<dbReference type="EMBL" id="JARAKH010000019">
    <property type="protein sequence ID" value="KAK8394134.1"/>
    <property type="molecule type" value="Genomic_DNA"/>
</dbReference>
<dbReference type="SMART" id="SM00228">
    <property type="entry name" value="PDZ"/>
    <property type="match status" value="5"/>
</dbReference>
<dbReference type="InterPro" id="IPR036034">
    <property type="entry name" value="PDZ_sf"/>
</dbReference>
<dbReference type="Gene3D" id="2.30.42.10">
    <property type="match status" value="5"/>
</dbReference>
<dbReference type="InterPro" id="IPR036892">
    <property type="entry name" value="L27_dom_sf"/>
</dbReference>
<dbReference type="InterPro" id="IPR051342">
    <property type="entry name" value="PDZ_scaffold"/>
</dbReference>
<evidence type="ECO:0000256" key="2">
    <source>
        <dbReference type="ARBA" id="ARBA00022553"/>
    </source>
</evidence>
<feature type="region of interest" description="Disordered" evidence="5">
    <location>
        <begin position="1145"/>
        <end position="1288"/>
    </location>
</feature>
<feature type="region of interest" description="Disordered" evidence="5">
    <location>
        <begin position="306"/>
        <end position="335"/>
    </location>
</feature>
<evidence type="ECO:0000313" key="9">
    <source>
        <dbReference type="Proteomes" id="UP001487740"/>
    </source>
</evidence>
<feature type="compositionally biased region" description="Basic and acidic residues" evidence="5">
    <location>
        <begin position="1160"/>
        <end position="1172"/>
    </location>
</feature>
<reference evidence="8 9" key="1">
    <citation type="submission" date="2023-03" db="EMBL/GenBank/DDBJ databases">
        <title>High-quality genome of Scylla paramamosain provides insights in environmental adaptation.</title>
        <authorList>
            <person name="Zhang L."/>
        </authorList>
    </citation>
    <scope>NUCLEOTIDE SEQUENCE [LARGE SCALE GENOMIC DNA]</scope>
    <source>
        <strain evidence="8">LZ_2023a</strain>
        <tissue evidence="8">Muscle</tissue>
    </source>
</reference>
<feature type="domain" description="PDZ" evidence="6">
    <location>
        <begin position="850"/>
        <end position="940"/>
    </location>
</feature>
<evidence type="ECO:0000256" key="3">
    <source>
        <dbReference type="ARBA" id="ARBA00022737"/>
    </source>
</evidence>
<keyword evidence="3" id="KW-0677">Repeat</keyword>